<name>A0A1C9I042_RHILT</name>
<dbReference type="GeneID" id="61423631"/>
<organism evidence="1">
    <name type="scientific">Rhizobium leguminosarum bv. trifolii</name>
    <dbReference type="NCBI Taxonomy" id="386"/>
    <lineage>
        <taxon>Bacteria</taxon>
        <taxon>Pseudomonadati</taxon>
        <taxon>Pseudomonadota</taxon>
        <taxon>Alphaproteobacteria</taxon>
        <taxon>Hyphomicrobiales</taxon>
        <taxon>Rhizobiaceae</taxon>
        <taxon>Rhizobium/Agrobacterium group</taxon>
        <taxon>Rhizobium</taxon>
    </lineage>
</organism>
<dbReference type="RefSeq" id="WP_130813455.1">
    <property type="nucleotide sequence ID" value="NZ_MAMO01000092.1"/>
</dbReference>
<dbReference type="EMBL" id="KX489846">
    <property type="protein sequence ID" value="AOO92210.1"/>
    <property type="molecule type" value="Genomic_DNA"/>
</dbReference>
<reference evidence="1" key="2">
    <citation type="journal article" date="2016" name="Front. Microbiol.">
        <title>The Regulatory Protein RosR Affects Rhizobium leguminosarum bv. trifolii Protein Profiles, Cell Surface Properties, and Symbiosis with Clover.</title>
        <authorList>
            <person name="Rachwal K."/>
            <person name="Boguszewska A."/>
            <person name="Kopcinska J."/>
            <person name="Karas M."/>
            <person name="Tchorzewski M."/>
            <person name="Janczarek M."/>
        </authorList>
    </citation>
    <scope>NUCLEOTIDE SEQUENCE</scope>
    <source>
        <strain evidence="1">Rt24.2</strain>
    </source>
</reference>
<dbReference type="AlphaFoldDB" id="A0A1C9I042"/>
<evidence type="ECO:0000313" key="1">
    <source>
        <dbReference type="EMBL" id="AOO92210.1"/>
    </source>
</evidence>
<reference evidence="1" key="1">
    <citation type="journal article" date="2015" name="BMC Genomics">
        <title>Transcriptome profiling of a Rhizobium leguminosarum bv. trifolii rosR mutant reveals the role of the transcriptional regulator RosR in motility, synthesis of cell-surface components, and other cellular processes.</title>
        <authorList>
            <person name="Rachwal K."/>
            <person name="Matczynska E."/>
            <person name="Janczarek M."/>
        </authorList>
    </citation>
    <scope>NUCLEOTIDE SEQUENCE</scope>
    <source>
        <strain evidence="1">Rt24.2</strain>
    </source>
</reference>
<accession>A0A1C9I042</accession>
<proteinExistence type="predicted"/>
<protein>
    <submittedName>
        <fullName evidence="1">Uncharacterized protein</fullName>
    </submittedName>
</protein>
<sequence>MKYFSLETTGGGNTLRTHVINVWTKPGRFIGFLHMKKELLYPLIVFTGTTLIATFLPRYVTFDTSEQASISVQKSAVFLDDDALAQFVDTIPALADLIDPKKIGYEDEIYKKIWSSLGDFVASKFIRGGFYIYEYKIINSGTKIVELEVEAPDVIPLYLQENRTTTTFGLSSGRGKLKVYPASLPTPMTEVKLFGIAQNMYSATYNPEVRFSVGSAPIRIEELEDPRFRHDISVFGIDPVKNPGLTFITYMTTIGIFALFFMSGIWALFKWDDPKFMVRLRSDSDYAKMIRWLRQLKIHQPKRFRQVIREYRRTDE</sequence>